<dbReference type="GO" id="GO:0010045">
    <property type="term" value="P:response to nickel cation"/>
    <property type="evidence" value="ECO:0007669"/>
    <property type="project" value="InterPro"/>
</dbReference>
<dbReference type="GO" id="GO:0016151">
    <property type="term" value="F:nickel cation binding"/>
    <property type="evidence" value="ECO:0007669"/>
    <property type="project" value="UniProtKB-UniRule"/>
</dbReference>
<dbReference type="PANTHER" id="PTHR34719">
    <property type="entry name" value="NICKEL-RESPONSIVE REGULATOR"/>
    <property type="match status" value="1"/>
</dbReference>
<comment type="function">
    <text evidence="7">Transcriptional regulator.</text>
</comment>
<dbReference type="Pfam" id="PF01402">
    <property type="entry name" value="RHH_1"/>
    <property type="match status" value="1"/>
</dbReference>
<keyword evidence="3 7" id="KW-0479">Metal-binding</keyword>
<dbReference type="SUPFAM" id="SSF55021">
    <property type="entry name" value="ACT-like"/>
    <property type="match status" value="1"/>
</dbReference>
<proteinExistence type="inferred from homology"/>
<keyword evidence="11" id="KW-1185">Reference proteome</keyword>
<evidence type="ECO:0000256" key="1">
    <source>
        <dbReference type="ARBA" id="ARBA00008478"/>
    </source>
</evidence>
<evidence type="ECO:0000259" key="9">
    <source>
        <dbReference type="Pfam" id="PF08753"/>
    </source>
</evidence>
<keyword evidence="2 7" id="KW-0533">Nickel</keyword>
<dbReference type="SUPFAM" id="SSF47598">
    <property type="entry name" value="Ribbon-helix-helix"/>
    <property type="match status" value="1"/>
</dbReference>
<accession>A0A6G7PVR5</accession>
<evidence type="ECO:0000313" key="10">
    <source>
        <dbReference type="EMBL" id="QIJ71513.1"/>
    </source>
</evidence>
<dbReference type="EMBL" id="CP048877">
    <property type="protein sequence ID" value="QIJ71513.1"/>
    <property type="molecule type" value="Genomic_DNA"/>
</dbReference>
<protein>
    <recommendedName>
        <fullName evidence="7">Putative nickel-responsive regulator</fullName>
    </recommendedName>
</protein>
<dbReference type="CDD" id="cd22231">
    <property type="entry name" value="RHH_NikR_HicB-like"/>
    <property type="match status" value="1"/>
</dbReference>
<evidence type="ECO:0000256" key="4">
    <source>
        <dbReference type="ARBA" id="ARBA00023015"/>
    </source>
</evidence>
<dbReference type="Proteomes" id="UP000502179">
    <property type="component" value="Chromosome"/>
</dbReference>
<dbReference type="NCBIfam" id="NF003381">
    <property type="entry name" value="PRK04460.1"/>
    <property type="match status" value="1"/>
</dbReference>
<dbReference type="InterPro" id="IPR050192">
    <property type="entry name" value="CopG/NikR_regulator"/>
</dbReference>
<dbReference type="Gene3D" id="1.10.1220.10">
    <property type="entry name" value="Met repressor-like"/>
    <property type="match status" value="1"/>
</dbReference>
<keyword evidence="4 7" id="KW-0805">Transcription regulation</keyword>
<dbReference type="InterPro" id="IPR002145">
    <property type="entry name" value="CopG"/>
</dbReference>
<dbReference type="InterPro" id="IPR045865">
    <property type="entry name" value="ACT-like_dom_sf"/>
</dbReference>
<dbReference type="HAMAP" id="MF_00476">
    <property type="entry name" value="NikR"/>
    <property type="match status" value="1"/>
</dbReference>
<comment type="cofactor">
    <cofactor evidence="7">
        <name>Ni(2+)</name>
        <dbReference type="ChEBI" id="CHEBI:49786"/>
    </cofactor>
    <text evidence="7">Binds 1 nickel ion per subunit.</text>
</comment>
<dbReference type="PANTHER" id="PTHR34719:SF2">
    <property type="entry name" value="NICKEL-RESPONSIVE REGULATOR"/>
    <property type="match status" value="1"/>
</dbReference>
<evidence type="ECO:0000259" key="8">
    <source>
        <dbReference type="Pfam" id="PF01402"/>
    </source>
</evidence>
<dbReference type="InterPro" id="IPR010985">
    <property type="entry name" value="Ribbon_hlx_hlx"/>
</dbReference>
<dbReference type="InterPro" id="IPR022988">
    <property type="entry name" value="Ni_resp_reg_NikR"/>
</dbReference>
<keyword evidence="5 7" id="KW-0238">DNA-binding</keyword>
<dbReference type="Gene3D" id="3.30.70.1150">
    <property type="entry name" value="ACT-like. Chain A, domain 2"/>
    <property type="match status" value="1"/>
</dbReference>
<evidence type="ECO:0000313" key="11">
    <source>
        <dbReference type="Proteomes" id="UP000502179"/>
    </source>
</evidence>
<dbReference type="InterPro" id="IPR013321">
    <property type="entry name" value="Arc_rbn_hlx_hlx"/>
</dbReference>
<dbReference type="GO" id="GO:0003700">
    <property type="term" value="F:DNA-binding transcription factor activity"/>
    <property type="evidence" value="ECO:0007669"/>
    <property type="project" value="UniProtKB-UniRule"/>
</dbReference>
<dbReference type="GO" id="GO:0003677">
    <property type="term" value="F:DNA binding"/>
    <property type="evidence" value="ECO:0007669"/>
    <property type="project" value="UniProtKB-KW"/>
</dbReference>
<feature type="binding site" evidence="7">
    <location>
        <position position="79"/>
    </location>
    <ligand>
        <name>Ni(2+)</name>
        <dbReference type="ChEBI" id="CHEBI:49786"/>
    </ligand>
</feature>
<feature type="binding site" evidence="7">
    <location>
        <position position="92"/>
    </location>
    <ligand>
        <name>Ni(2+)</name>
        <dbReference type="ChEBI" id="CHEBI:49786"/>
    </ligand>
</feature>
<dbReference type="NCBIfam" id="NF002169">
    <property type="entry name" value="PRK01002.1"/>
    <property type="match status" value="1"/>
</dbReference>
<comment type="similarity">
    <text evidence="1 7">Belongs to the transcriptional regulatory CopG/NikR family.</text>
</comment>
<evidence type="ECO:0000256" key="2">
    <source>
        <dbReference type="ARBA" id="ARBA00022596"/>
    </source>
</evidence>
<reference evidence="10 11" key="1">
    <citation type="submission" date="2020-02" db="EMBL/GenBank/DDBJ databases">
        <title>Genome analysis of Thermosulfuriphilus ammonigenes ST65T, an anaerobic thermophilic chemolithoautotrophic bacterium isolated from a deep-sea hydrothermal vent.</title>
        <authorList>
            <person name="Slobodkina G."/>
            <person name="Allioux M."/>
            <person name="Merkel A."/>
            <person name="Alain K."/>
            <person name="Jebbar M."/>
            <person name="Slobodkin A."/>
        </authorList>
    </citation>
    <scope>NUCLEOTIDE SEQUENCE [LARGE SCALE GENOMIC DNA]</scope>
    <source>
        <strain evidence="10 11">ST65</strain>
    </source>
</reference>
<feature type="binding site" evidence="7">
    <location>
        <position position="90"/>
    </location>
    <ligand>
        <name>Ni(2+)</name>
        <dbReference type="ChEBI" id="CHEBI:49786"/>
    </ligand>
</feature>
<evidence type="ECO:0000256" key="5">
    <source>
        <dbReference type="ARBA" id="ARBA00023125"/>
    </source>
</evidence>
<name>A0A6G7PVR5_9BACT</name>
<dbReference type="Pfam" id="PF08753">
    <property type="entry name" value="NikR_C"/>
    <property type="match status" value="1"/>
</dbReference>
<keyword evidence="6 7" id="KW-0804">Transcription</keyword>
<evidence type="ECO:0000256" key="3">
    <source>
        <dbReference type="ARBA" id="ARBA00022723"/>
    </source>
</evidence>
<organism evidence="10 11">
    <name type="scientific">Thermosulfuriphilus ammonigenes</name>
    <dbReference type="NCBI Taxonomy" id="1936021"/>
    <lineage>
        <taxon>Bacteria</taxon>
        <taxon>Pseudomonadati</taxon>
        <taxon>Thermodesulfobacteriota</taxon>
        <taxon>Thermodesulfobacteria</taxon>
        <taxon>Thermodesulfobacteriales</taxon>
        <taxon>Thermodesulfobacteriaceae</taxon>
        <taxon>Thermosulfuriphilus</taxon>
    </lineage>
</organism>
<feature type="binding site" evidence="7">
    <location>
        <position position="98"/>
    </location>
    <ligand>
        <name>Ni(2+)</name>
        <dbReference type="ChEBI" id="CHEBI:49786"/>
    </ligand>
</feature>
<gene>
    <name evidence="10" type="primary">nikR</name>
    <name evidence="10" type="ORF">G4V39_04125</name>
</gene>
<feature type="domain" description="Transcription factor NikR nickel binding C-terminal" evidence="9">
    <location>
        <begin position="56"/>
        <end position="132"/>
    </location>
</feature>
<feature type="domain" description="Ribbon-helix-helix protein CopG" evidence="8">
    <location>
        <begin position="6"/>
        <end position="44"/>
    </location>
</feature>
<dbReference type="NCBIfam" id="NF002815">
    <property type="entry name" value="PRK02967.1"/>
    <property type="match status" value="1"/>
</dbReference>
<dbReference type="NCBIfam" id="NF001884">
    <property type="entry name" value="PRK00630.1"/>
    <property type="match status" value="1"/>
</dbReference>
<evidence type="ECO:0000256" key="6">
    <source>
        <dbReference type="ARBA" id="ARBA00023163"/>
    </source>
</evidence>
<evidence type="ECO:0000256" key="7">
    <source>
        <dbReference type="HAMAP-Rule" id="MF_00476"/>
    </source>
</evidence>
<dbReference type="KEGG" id="tav:G4V39_04125"/>
<dbReference type="InterPro" id="IPR027271">
    <property type="entry name" value="Acetolactate_synth/TF_NikR_C"/>
</dbReference>
<dbReference type="AlphaFoldDB" id="A0A6G7PVR5"/>
<dbReference type="InterPro" id="IPR014864">
    <property type="entry name" value="TF_NikR_Ni-bd_C"/>
</dbReference>
<dbReference type="RefSeq" id="WP_166031732.1">
    <property type="nucleotide sequence ID" value="NZ_CP048877.1"/>
</dbReference>
<sequence>MGEIYRFGVSIPSELIEAFDRYIAERHYTNRSEAIRDLIREKLVEREWEISGREVVGTITYVYDHHQRELVDRLIDLQHDYHENILAAQHIHLDHDNCLEVIIVKGHPKIIRELANRIHSTRGIKHCQLTMTTTGQDLV</sequence>